<evidence type="ECO:0000313" key="2">
    <source>
        <dbReference type="EMBL" id="CUS15513.1"/>
    </source>
</evidence>
<dbReference type="AlphaFoldDB" id="A0A292Q9V5"/>
<keyword evidence="3" id="KW-1185">Reference proteome</keyword>
<evidence type="ECO:0000313" key="3">
    <source>
        <dbReference type="Proteomes" id="UP001412239"/>
    </source>
</evidence>
<accession>A0A292Q9V5</accession>
<protein>
    <submittedName>
        <fullName evidence="2">Uncharacterized protein</fullName>
    </submittedName>
</protein>
<name>A0A292Q9V5_9PEZI</name>
<organism evidence="2 3">
    <name type="scientific">Tuber aestivum</name>
    <name type="common">summer truffle</name>
    <dbReference type="NCBI Taxonomy" id="59557"/>
    <lineage>
        <taxon>Eukaryota</taxon>
        <taxon>Fungi</taxon>
        <taxon>Dikarya</taxon>
        <taxon>Ascomycota</taxon>
        <taxon>Pezizomycotina</taxon>
        <taxon>Pezizomycetes</taxon>
        <taxon>Pezizales</taxon>
        <taxon>Tuberaceae</taxon>
        <taxon>Tuber</taxon>
    </lineage>
</organism>
<reference evidence="2" key="1">
    <citation type="submission" date="2015-10" db="EMBL/GenBank/DDBJ databases">
        <authorList>
            <person name="Regsiter A."/>
            <person name="william w."/>
        </authorList>
    </citation>
    <scope>NUCLEOTIDE SEQUENCE</scope>
    <source>
        <strain evidence="2">Montdore</strain>
    </source>
</reference>
<proteinExistence type="predicted"/>
<feature type="region of interest" description="Disordered" evidence="1">
    <location>
        <begin position="127"/>
        <end position="152"/>
    </location>
</feature>
<evidence type="ECO:0000256" key="1">
    <source>
        <dbReference type="SAM" id="MobiDB-lite"/>
    </source>
</evidence>
<dbReference type="Proteomes" id="UP001412239">
    <property type="component" value="Unassembled WGS sequence"/>
</dbReference>
<sequence>MSRGGSLWGVAIRKNVYTGKLKKVMVGVAGSVTQSRTSAVADTGTLTLAFTAYPPRHRPKREPCQCNPHGEAAATQATLATTLTEAKRENEKQDAKLRKRGTLEEMNKILMAQTQQTKPVISFAIVKEDERSAHGQEKRRGGRGRAIEGKDR</sequence>
<dbReference type="EMBL" id="LN890946">
    <property type="protein sequence ID" value="CUS15513.1"/>
    <property type="molecule type" value="Genomic_DNA"/>
</dbReference>
<gene>
    <name evidence="2" type="ORF">GSTUAT00000446001</name>
</gene>